<protein>
    <submittedName>
        <fullName evidence="1">Type I-U CRISPR-associated protein Cas7</fullName>
    </submittedName>
</protein>
<accession>A0ABX7Y522</accession>
<gene>
    <name evidence="1" type="primary">cas7u</name>
    <name evidence="1" type="ORF">J5A65_11760</name>
</gene>
<sequence length="381" mass="40949">MTALSLESLHDKLRDPEFALVRVTATYQPGGGIGSRVFPPTFPTSGSNESPYLLEERIRDGQPRQAVVLDQVPSQANRCDEALKAAWKAGDLRMPMLRLTHEGAAKVVITGLDAPHRAFDAYWRDSLLDGEKFDKTPIGKALQQASLEDATALLQYDPATLAYGGWNSHRKGHQAKFPRFYSSEIVGWDPVVGTRKAGRMDPLNLTGSRNGEGDEWTYSTAAAKGTKAKLSEIGHGNIAPNSAHGGVTITEATRFSTLSLTAVRRIGFGDLTTEATLAARTLLVAFALLGDRLAFGGAGIWLRSGCDLVAESESLEWIGRGGVVEPFTLSTDEALRLYDEALKAAQAAEVPLHLDPIELTPSKSLAAAIDFSMTKAESAGE</sequence>
<evidence type="ECO:0000313" key="2">
    <source>
        <dbReference type="Proteomes" id="UP000678513"/>
    </source>
</evidence>
<dbReference type="Proteomes" id="UP000678513">
    <property type="component" value="Chromosome"/>
</dbReference>
<dbReference type="RefSeq" id="WP_212322178.1">
    <property type="nucleotide sequence ID" value="NZ_AP024463.1"/>
</dbReference>
<evidence type="ECO:0000313" key="1">
    <source>
        <dbReference type="EMBL" id="QUC07598.1"/>
    </source>
</evidence>
<dbReference type="NCBIfam" id="TIGR02570">
    <property type="entry name" value="cas7_GSU0053"/>
    <property type="match status" value="1"/>
</dbReference>
<dbReference type="EMBL" id="CP072384">
    <property type="protein sequence ID" value="QUC07598.1"/>
    <property type="molecule type" value="Genomic_DNA"/>
</dbReference>
<keyword evidence="2" id="KW-1185">Reference proteome</keyword>
<dbReference type="Pfam" id="PF09617">
    <property type="entry name" value="Cas_GSU0053"/>
    <property type="match status" value="1"/>
</dbReference>
<organism evidence="1 2">
    <name type="scientific">Arachnia rubra</name>
    <dbReference type="NCBI Taxonomy" id="1547448"/>
    <lineage>
        <taxon>Bacteria</taxon>
        <taxon>Bacillati</taxon>
        <taxon>Actinomycetota</taxon>
        <taxon>Actinomycetes</taxon>
        <taxon>Propionibacteriales</taxon>
        <taxon>Propionibacteriaceae</taxon>
        <taxon>Arachnia</taxon>
    </lineage>
</organism>
<proteinExistence type="predicted"/>
<name>A0ABX7Y522_9ACTN</name>
<reference evidence="1 2" key="1">
    <citation type="submission" date="2021-03" db="EMBL/GenBank/DDBJ databases">
        <title>Human Oral Microbial Genomes.</title>
        <authorList>
            <person name="Johnston C.D."/>
            <person name="Chen T."/>
            <person name="Dewhirst F.E."/>
        </authorList>
    </citation>
    <scope>NUCLEOTIDE SEQUENCE [LARGE SCALE GENOMIC DNA]</scope>
    <source>
        <strain evidence="1 2">DSMZ 100122</strain>
    </source>
</reference>
<dbReference type="InterPro" id="IPR013403">
    <property type="entry name" value="CRISPR-assoc_prot_Csb1/Cas7u"/>
</dbReference>